<keyword evidence="1" id="KW-0472">Membrane</keyword>
<dbReference type="GO" id="GO:0005886">
    <property type="term" value="C:plasma membrane"/>
    <property type="evidence" value="ECO:0007669"/>
    <property type="project" value="TreeGrafter"/>
</dbReference>
<organism evidence="3">
    <name type="scientific">hydrothermal vent metagenome</name>
    <dbReference type="NCBI Taxonomy" id="652676"/>
    <lineage>
        <taxon>unclassified sequences</taxon>
        <taxon>metagenomes</taxon>
        <taxon>ecological metagenomes</taxon>
    </lineage>
</organism>
<dbReference type="InterPro" id="IPR036259">
    <property type="entry name" value="MFS_trans_sf"/>
</dbReference>
<name>A0A3B0RJ67_9ZZZZ</name>
<keyword evidence="1" id="KW-1133">Transmembrane helix</keyword>
<feature type="transmembrane region" description="Helical" evidence="1">
    <location>
        <begin position="73"/>
        <end position="92"/>
    </location>
</feature>
<protein>
    <submittedName>
        <fullName evidence="3">Uncharacterized MFS-type transporter</fullName>
    </submittedName>
</protein>
<reference evidence="3" key="1">
    <citation type="submission" date="2018-06" db="EMBL/GenBank/DDBJ databases">
        <authorList>
            <person name="Zhirakovskaya E."/>
        </authorList>
    </citation>
    <scope>NUCLEOTIDE SEQUENCE</scope>
</reference>
<feature type="transmembrane region" description="Helical" evidence="1">
    <location>
        <begin position="98"/>
        <end position="119"/>
    </location>
</feature>
<dbReference type="InterPro" id="IPR047200">
    <property type="entry name" value="MFS_YcaD-like"/>
</dbReference>
<keyword evidence="1" id="KW-0812">Transmembrane</keyword>
<dbReference type="AlphaFoldDB" id="A0A3B0RJ67"/>
<feature type="transmembrane region" description="Helical" evidence="1">
    <location>
        <begin position="289"/>
        <end position="308"/>
    </location>
</feature>
<dbReference type="Pfam" id="PF07690">
    <property type="entry name" value="MFS_1"/>
    <property type="match status" value="1"/>
</dbReference>
<dbReference type="EMBL" id="UOEC01000094">
    <property type="protein sequence ID" value="VAV91957.1"/>
    <property type="molecule type" value="Genomic_DNA"/>
</dbReference>
<dbReference type="PANTHER" id="PTHR23521">
    <property type="entry name" value="TRANSPORTER MFS SUPERFAMILY"/>
    <property type="match status" value="1"/>
</dbReference>
<dbReference type="PANTHER" id="PTHR23521:SF3">
    <property type="entry name" value="MFS TRANSPORTER"/>
    <property type="match status" value="1"/>
</dbReference>
<feature type="transmembrane region" description="Helical" evidence="1">
    <location>
        <begin position="201"/>
        <end position="224"/>
    </location>
</feature>
<sequence length="419" mass="43852">MPGGLRAVWPLFVGILLLQLGHGLQGSLVSLKASSLNFSSMTTGVVMAGFYVGFFASSMFSPAIIGKVGHIRVFAAFASLVSTAILLIPLWHNPVWWFAMRVIVGLCIGGLSIVAESWLNAASTNQNRGKMLSIYMIIAYAAAGAGQFLLNVTDTSGFVRFILVSALLSLALVPISLTPVQAPAIEAPKKVALLDVFRVSPLAFVGTFAAGLAQSAFFSMGPIFGIMNGLSLVEISAMMALPMMAVILTQYPVGSLSDRFDRRIVMTVLTFASSAIALALFVFTPLTPVALIVLFGAFGALSFPIYSLSLAHANDYLDSDQMLGASAKLVLIYGAGAIVGPAVAGSIMGVTGAGGLVAYLVVVHGGLGLYAIVRMMVRPDTPDDTSDYIPVAPQAGSVAVQIVAEEYEELSSEEPADKS</sequence>
<feature type="transmembrane region" description="Helical" evidence="1">
    <location>
        <begin position="158"/>
        <end position="180"/>
    </location>
</feature>
<feature type="transmembrane region" description="Helical" evidence="1">
    <location>
        <begin position="264"/>
        <end position="283"/>
    </location>
</feature>
<gene>
    <name evidence="3" type="ORF">MNBD_ALPHA08-1228</name>
</gene>
<dbReference type="GO" id="GO:0022857">
    <property type="term" value="F:transmembrane transporter activity"/>
    <property type="evidence" value="ECO:0007669"/>
    <property type="project" value="InterPro"/>
</dbReference>
<feature type="transmembrane region" description="Helical" evidence="1">
    <location>
        <begin position="39"/>
        <end position="61"/>
    </location>
</feature>
<accession>A0A3B0RJ67</accession>
<evidence type="ECO:0000256" key="1">
    <source>
        <dbReference type="SAM" id="Phobius"/>
    </source>
</evidence>
<feature type="transmembrane region" description="Helical" evidence="1">
    <location>
        <begin position="329"/>
        <end position="350"/>
    </location>
</feature>
<feature type="transmembrane region" description="Helical" evidence="1">
    <location>
        <begin position="230"/>
        <end position="252"/>
    </location>
</feature>
<evidence type="ECO:0000313" key="3">
    <source>
        <dbReference type="EMBL" id="VAV91957.1"/>
    </source>
</evidence>
<dbReference type="PROSITE" id="PS50850">
    <property type="entry name" value="MFS"/>
    <property type="match status" value="1"/>
</dbReference>
<feature type="transmembrane region" description="Helical" evidence="1">
    <location>
        <begin position="131"/>
        <end position="152"/>
    </location>
</feature>
<feature type="domain" description="Major facilitator superfamily (MFS) profile" evidence="2">
    <location>
        <begin position="7"/>
        <end position="382"/>
    </location>
</feature>
<proteinExistence type="predicted"/>
<evidence type="ECO:0000259" key="2">
    <source>
        <dbReference type="PROSITE" id="PS50850"/>
    </source>
</evidence>
<dbReference type="InterPro" id="IPR020846">
    <property type="entry name" value="MFS_dom"/>
</dbReference>
<dbReference type="SUPFAM" id="SSF103473">
    <property type="entry name" value="MFS general substrate transporter"/>
    <property type="match status" value="1"/>
</dbReference>
<dbReference type="CDD" id="cd17477">
    <property type="entry name" value="MFS_YcaD_like"/>
    <property type="match status" value="1"/>
</dbReference>
<dbReference type="InterPro" id="IPR011701">
    <property type="entry name" value="MFS"/>
</dbReference>
<dbReference type="Gene3D" id="1.20.1250.20">
    <property type="entry name" value="MFS general substrate transporter like domains"/>
    <property type="match status" value="2"/>
</dbReference>
<feature type="transmembrane region" description="Helical" evidence="1">
    <location>
        <begin position="356"/>
        <end position="373"/>
    </location>
</feature>